<reference evidence="5 6" key="1">
    <citation type="submission" date="2020-08" db="EMBL/GenBank/DDBJ databases">
        <title>Acidobacteriota in marine sediments use diverse sulfur dissimilation pathways.</title>
        <authorList>
            <person name="Wasmund K."/>
        </authorList>
    </citation>
    <scope>NUCLEOTIDE SEQUENCE [LARGE SCALE GENOMIC DNA]</scope>
    <source>
        <strain evidence="5">MAG AM4</strain>
    </source>
</reference>
<evidence type="ECO:0000256" key="2">
    <source>
        <dbReference type="ARBA" id="ARBA00022803"/>
    </source>
</evidence>
<feature type="transmembrane region" description="Helical" evidence="4">
    <location>
        <begin position="73"/>
        <end position="91"/>
    </location>
</feature>
<evidence type="ECO:0000313" key="6">
    <source>
        <dbReference type="Proteomes" id="UP000648239"/>
    </source>
</evidence>
<name>A0A8J6XYY6_9BACT</name>
<dbReference type="InterPro" id="IPR011990">
    <property type="entry name" value="TPR-like_helical_dom_sf"/>
</dbReference>
<dbReference type="InterPro" id="IPR019734">
    <property type="entry name" value="TPR_rpt"/>
</dbReference>
<keyword evidence="4" id="KW-1133">Transmembrane helix</keyword>
<feature type="transmembrane region" description="Helical" evidence="4">
    <location>
        <begin position="205"/>
        <end position="225"/>
    </location>
</feature>
<evidence type="ECO:0000256" key="4">
    <source>
        <dbReference type="SAM" id="Phobius"/>
    </source>
</evidence>
<dbReference type="Proteomes" id="UP000648239">
    <property type="component" value="Unassembled WGS sequence"/>
</dbReference>
<dbReference type="Gene3D" id="1.25.40.10">
    <property type="entry name" value="Tetratricopeptide repeat domain"/>
    <property type="match status" value="1"/>
</dbReference>
<dbReference type="SUPFAM" id="SSF48452">
    <property type="entry name" value="TPR-like"/>
    <property type="match status" value="1"/>
</dbReference>
<protein>
    <submittedName>
        <fullName evidence="5">Tetratricopeptide repeat protein</fullName>
    </submittedName>
</protein>
<dbReference type="InterPro" id="IPR052346">
    <property type="entry name" value="O-mannosyl-transferase_TMTC"/>
</dbReference>
<keyword evidence="4" id="KW-0472">Membrane</keyword>
<dbReference type="PROSITE" id="PS50005">
    <property type="entry name" value="TPR"/>
    <property type="match status" value="3"/>
</dbReference>
<feature type="transmembrane region" description="Helical" evidence="4">
    <location>
        <begin position="103"/>
        <end position="123"/>
    </location>
</feature>
<feature type="transmembrane region" description="Helical" evidence="4">
    <location>
        <begin position="335"/>
        <end position="352"/>
    </location>
</feature>
<gene>
    <name evidence="5" type="ORF">IFK94_07240</name>
</gene>
<dbReference type="PANTHER" id="PTHR44227">
    <property type="match status" value="1"/>
</dbReference>
<evidence type="ECO:0000313" key="5">
    <source>
        <dbReference type="EMBL" id="MBD3867900.1"/>
    </source>
</evidence>
<comment type="caution">
    <text evidence="5">The sequence shown here is derived from an EMBL/GenBank/DDBJ whole genome shotgun (WGS) entry which is preliminary data.</text>
</comment>
<dbReference type="AlphaFoldDB" id="A0A8J6XYY6"/>
<dbReference type="Pfam" id="PF13432">
    <property type="entry name" value="TPR_16"/>
    <property type="match status" value="2"/>
</dbReference>
<sequence length="556" mass="60572">MGSCWGTAIFDDHHSLIDNPSAHDPANISDFFADSSLFSVYGSGNYRPLVLTTYALTYGLFGDSLPALHAGNLILHIICACLVFVFLTCLARASSGSLPPASALTGSLVFGLHPAASQVVHYISSRSESMALLGVLGCLVLHVLSLETPVRHRRLLLRAGSIAALAGGFLSKESAVLAAPFLVATDLAVKPGWSFEDIKNRVGRMLVPVGSCLAYVWIVFSPGWIRVTAPPPAWNAVDGVDLSFLSRARALWAYYEATVWPVRLAPFRELDRSDWAALSAAVALVVLLAGLVIGAVLLLRARNRLTGLGLVIYFGALAPYLFITLNLLINENRLYAALLGIAMLAAQIHAALLSRFSSSKPMRIVTIAVTMILLLMVARDWRTSWTWASEYRLWNAAIAASPNSAEAYTGLATAYIREQNWKAAIDELERAAALPMRQGHVVQDNLGICWYHMGNREKALDHFNRAYALNHYSPEILNNLGSLLHELGNPEAALPYLEAAVRLAPAYCEGQMELLAIQRSLGHYPALAASFAQVPAHCREDPRYQGFAAWLAKERN</sequence>
<keyword evidence="2 3" id="KW-0802">TPR repeat</keyword>
<keyword evidence="4" id="KW-0812">Transmembrane</keyword>
<accession>A0A8J6XYY6</accession>
<feature type="transmembrane region" description="Helical" evidence="4">
    <location>
        <begin position="129"/>
        <end position="146"/>
    </location>
</feature>
<organism evidence="5 6">
    <name type="scientific">Candidatus Polarisedimenticola svalbardensis</name>
    <dbReference type="NCBI Taxonomy" id="2886004"/>
    <lineage>
        <taxon>Bacteria</taxon>
        <taxon>Pseudomonadati</taxon>
        <taxon>Acidobacteriota</taxon>
        <taxon>Candidatus Polarisedimenticolia</taxon>
        <taxon>Candidatus Polarisedimenticolales</taxon>
        <taxon>Candidatus Polarisedimenticolaceae</taxon>
        <taxon>Candidatus Polarisedimenticola</taxon>
    </lineage>
</organism>
<feature type="repeat" description="TPR" evidence="3">
    <location>
        <begin position="440"/>
        <end position="473"/>
    </location>
</feature>
<keyword evidence="1" id="KW-0677">Repeat</keyword>
<feature type="repeat" description="TPR" evidence="3">
    <location>
        <begin position="474"/>
        <end position="507"/>
    </location>
</feature>
<feature type="transmembrane region" description="Helical" evidence="4">
    <location>
        <begin position="275"/>
        <end position="298"/>
    </location>
</feature>
<evidence type="ECO:0000256" key="3">
    <source>
        <dbReference type="PROSITE-ProRule" id="PRU00339"/>
    </source>
</evidence>
<feature type="repeat" description="TPR" evidence="3">
    <location>
        <begin position="405"/>
        <end position="438"/>
    </location>
</feature>
<dbReference type="SMART" id="SM00028">
    <property type="entry name" value="TPR"/>
    <property type="match status" value="3"/>
</dbReference>
<dbReference type="EMBL" id="JACXWD010000018">
    <property type="protein sequence ID" value="MBD3867900.1"/>
    <property type="molecule type" value="Genomic_DNA"/>
</dbReference>
<feature type="transmembrane region" description="Helical" evidence="4">
    <location>
        <begin position="364"/>
        <end position="381"/>
    </location>
</feature>
<proteinExistence type="predicted"/>
<dbReference type="PANTHER" id="PTHR44227:SF3">
    <property type="entry name" value="PROTEIN O-MANNOSYL-TRANSFERASE TMTC4"/>
    <property type="match status" value="1"/>
</dbReference>
<feature type="transmembrane region" description="Helical" evidence="4">
    <location>
        <begin position="310"/>
        <end position="329"/>
    </location>
</feature>
<evidence type="ECO:0000256" key="1">
    <source>
        <dbReference type="ARBA" id="ARBA00022737"/>
    </source>
</evidence>